<comment type="caution">
    <text evidence="1">The sequence shown here is derived from an EMBL/GenBank/DDBJ whole genome shotgun (WGS) entry which is preliminary data.</text>
</comment>
<keyword evidence="2" id="KW-1185">Reference proteome</keyword>
<dbReference type="AlphaFoldDB" id="A0AAN5I268"/>
<reference evidence="2" key="1">
    <citation type="submission" date="2022-10" db="EMBL/GenBank/DDBJ databases">
        <title>Genome assembly of Pristionchus species.</title>
        <authorList>
            <person name="Yoshida K."/>
            <person name="Sommer R.J."/>
        </authorList>
    </citation>
    <scope>NUCLEOTIDE SEQUENCE [LARGE SCALE GENOMIC DNA]</scope>
    <source>
        <strain evidence="2">RS5460</strain>
    </source>
</reference>
<gene>
    <name evidence="1" type="ORF">PMAYCL1PPCAC_19422</name>
</gene>
<feature type="non-terminal residue" evidence="1">
    <location>
        <position position="110"/>
    </location>
</feature>
<proteinExistence type="predicted"/>
<feature type="non-terminal residue" evidence="1">
    <location>
        <position position="1"/>
    </location>
</feature>
<evidence type="ECO:0000313" key="1">
    <source>
        <dbReference type="EMBL" id="GMR49227.1"/>
    </source>
</evidence>
<sequence length="110" mass="12719">DEGWTVYDENNQESILKMEGTNYHIKAHCEQLCHEETLTADATKKGSRKYTFVVDNADTTRLLTCEKDDEKLEFEAVDPDAPKKLEYTDLICTKKGWTSNHNAKKNIKFM</sequence>
<organism evidence="1 2">
    <name type="scientific">Pristionchus mayeri</name>
    <dbReference type="NCBI Taxonomy" id="1317129"/>
    <lineage>
        <taxon>Eukaryota</taxon>
        <taxon>Metazoa</taxon>
        <taxon>Ecdysozoa</taxon>
        <taxon>Nematoda</taxon>
        <taxon>Chromadorea</taxon>
        <taxon>Rhabditida</taxon>
        <taxon>Rhabditina</taxon>
        <taxon>Diplogasteromorpha</taxon>
        <taxon>Diplogasteroidea</taxon>
        <taxon>Neodiplogasteridae</taxon>
        <taxon>Pristionchus</taxon>
    </lineage>
</organism>
<protein>
    <submittedName>
        <fullName evidence="1">Uncharacterized protein</fullName>
    </submittedName>
</protein>
<dbReference type="Proteomes" id="UP001328107">
    <property type="component" value="Unassembled WGS sequence"/>
</dbReference>
<name>A0AAN5I268_9BILA</name>
<accession>A0AAN5I268</accession>
<dbReference type="EMBL" id="BTRK01000004">
    <property type="protein sequence ID" value="GMR49227.1"/>
    <property type="molecule type" value="Genomic_DNA"/>
</dbReference>
<evidence type="ECO:0000313" key="2">
    <source>
        <dbReference type="Proteomes" id="UP001328107"/>
    </source>
</evidence>